<dbReference type="Proteomes" id="UP000009226">
    <property type="component" value="Chromosome"/>
</dbReference>
<dbReference type="InterPro" id="IPR001650">
    <property type="entry name" value="Helicase_C-like"/>
</dbReference>
<keyword evidence="6 15" id="KW-0347">Helicase</keyword>
<evidence type="ECO:0000256" key="2">
    <source>
        <dbReference type="ARBA" id="ARBA00017846"/>
    </source>
</evidence>
<feature type="domain" description="Helicase ATP-binding" evidence="16">
    <location>
        <begin position="274"/>
        <end position="434"/>
    </location>
</feature>
<dbReference type="Pfam" id="PF00271">
    <property type="entry name" value="Helicase_C"/>
    <property type="match status" value="1"/>
</dbReference>
<evidence type="ECO:0000256" key="10">
    <source>
        <dbReference type="ARBA" id="ARBA00023204"/>
    </source>
</evidence>
<keyword evidence="10 15" id="KW-0234">DNA repair</keyword>
<dbReference type="AlphaFoldDB" id="F6B335"/>
<proteinExistence type="inferred from homology"/>
<dbReference type="InterPro" id="IPR012340">
    <property type="entry name" value="NA-bd_OB-fold"/>
</dbReference>
<dbReference type="PROSITE" id="PS51194">
    <property type="entry name" value="HELICASE_CTER"/>
    <property type="match status" value="1"/>
</dbReference>
<dbReference type="InterPro" id="IPR014001">
    <property type="entry name" value="Helicase_ATP-bd"/>
</dbReference>
<dbReference type="Pfam" id="PF17191">
    <property type="entry name" value="RecG_wedge"/>
    <property type="match status" value="1"/>
</dbReference>
<dbReference type="GO" id="GO:0016887">
    <property type="term" value="F:ATP hydrolysis activity"/>
    <property type="evidence" value="ECO:0007669"/>
    <property type="project" value="RHEA"/>
</dbReference>
<name>F6B335_DESCC</name>
<dbReference type="PANTHER" id="PTHR47964">
    <property type="entry name" value="ATP-DEPENDENT DNA HELICASE HOMOLOG RECG, CHLOROPLASTIC"/>
    <property type="match status" value="1"/>
</dbReference>
<evidence type="ECO:0000256" key="9">
    <source>
        <dbReference type="ARBA" id="ARBA00023172"/>
    </source>
</evidence>
<dbReference type="RefSeq" id="WP_003543014.1">
    <property type="nucleotide sequence ID" value="NC_015565.1"/>
</dbReference>
<dbReference type="SUPFAM" id="SSF50249">
    <property type="entry name" value="Nucleic acid-binding proteins"/>
    <property type="match status" value="1"/>
</dbReference>
<dbReference type="HOGENOM" id="CLU_005122_7_1_9"/>
<dbReference type="Pfam" id="PF00270">
    <property type="entry name" value="DEAD"/>
    <property type="match status" value="1"/>
</dbReference>
<evidence type="ECO:0000256" key="15">
    <source>
        <dbReference type="RuleBase" id="RU363016"/>
    </source>
</evidence>
<dbReference type="InterPro" id="IPR045562">
    <property type="entry name" value="RecG_dom3_C"/>
</dbReference>
<dbReference type="SMART" id="SM00490">
    <property type="entry name" value="HELICc"/>
    <property type="match status" value="1"/>
</dbReference>
<comment type="similarity">
    <text evidence="1 15">Belongs to the helicase family. RecG subfamily.</text>
</comment>
<keyword evidence="3 15" id="KW-0547">Nucleotide-binding</keyword>
<comment type="function">
    <text evidence="15">Plays a critical role in recombination and DNA repair. Helps process Holliday junction intermediates to mature products by catalyzing branch migration. Has replication fork regression activity, unwinds stalled or blocked replication forks to make a HJ that can be resolved. Has a DNA unwinding activity characteristic of a DNA helicase with 3'-5' polarity.</text>
</comment>
<dbReference type="InterPro" id="IPR033454">
    <property type="entry name" value="RecG_wedge"/>
</dbReference>
<evidence type="ECO:0000256" key="13">
    <source>
        <dbReference type="ARBA" id="ARBA00034808"/>
    </source>
</evidence>
<keyword evidence="9 15" id="KW-0233">DNA recombination</keyword>
<gene>
    <name evidence="18" type="ordered locus">Desca_1069</name>
</gene>
<dbReference type="EMBL" id="CP002736">
    <property type="protein sequence ID" value="AEF93939.1"/>
    <property type="molecule type" value="Genomic_DNA"/>
</dbReference>
<evidence type="ECO:0000256" key="5">
    <source>
        <dbReference type="ARBA" id="ARBA00022801"/>
    </source>
</evidence>
<evidence type="ECO:0000256" key="12">
    <source>
        <dbReference type="ARBA" id="ARBA00034617"/>
    </source>
</evidence>
<evidence type="ECO:0000256" key="14">
    <source>
        <dbReference type="ARBA" id="ARBA00048988"/>
    </source>
</evidence>
<dbReference type="GO" id="GO:0006310">
    <property type="term" value="P:DNA recombination"/>
    <property type="evidence" value="ECO:0007669"/>
    <property type="project" value="UniProtKB-UniRule"/>
</dbReference>
<dbReference type="Gene3D" id="3.40.50.300">
    <property type="entry name" value="P-loop containing nucleotide triphosphate hydrolases"/>
    <property type="match status" value="2"/>
</dbReference>
<evidence type="ECO:0000256" key="8">
    <source>
        <dbReference type="ARBA" id="ARBA00023125"/>
    </source>
</evidence>
<dbReference type="SUPFAM" id="SSF52540">
    <property type="entry name" value="P-loop containing nucleoside triphosphate hydrolases"/>
    <property type="match status" value="2"/>
</dbReference>
<keyword evidence="11" id="KW-0413">Isomerase</keyword>
<keyword evidence="5 15" id="KW-0378">Hydrolase</keyword>
<dbReference type="InterPro" id="IPR047112">
    <property type="entry name" value="RecG/Mfd"/>
</dbReference>
<evidence type="ECO:0000256" key="7">
    <source>
        <dbReference type="ARBA" id="ARBA00022840"/>
    </source>
</evidence>
<evidence type="ECO:0000256" key="11">
    <source>
        <dbReference type="ARBA" id="ARBA00023235"/>
    </source>
</evidence>
<dbReference type="InterPro" id="IPR004609">
    <property type="entry name" value="ATP-dep_DNA_helicase_RecG"/>
</dbReference>
<dbReference type="InterPro" id="IPR027417">
    <property type="entry name" value="P-loop_NTPase"/>
</dbReference>
<dbReference type="KEGG" id="dca:Desca_1069"/>
<comment type="catalytic activity">
    <reaction evidence="14 15">
        <text>ATP + H2O = ADP + phosphate + H(+)</text>
        <dbReference type="Rhea" id="RHEA:13065"/>
        <dbReference type="ChEBI" id="CHEBI:15377"/>
        <dbReference type="ChEBI" id="CHEBI:15378"/>
        <dbReference type="ChEBI" id="CHEBI:30616"/>
        <dbReference type="ChEBI" id="CHEBI:43474"/>
        <dbReference type="ChEBI" id="CHEBI:456216"/>
        <dbReference type="EC" id="5.6.2.4"/>
    </reaction>
</comment>
<dbReference type="GO" id="GO:0043138">
    <property type="term" value="F:3'-5' DNA helicase activity"/>
    <property type="evidence" value="ECO:0007669"/>
    <property type="project" value="UniProtKB-EC"/>
</dbReference>
<organism evidence="18 19">
    <name type="scientific">Desulfotomaculum nigrificans (strain DSM 14880 / VKM B-2319 / CO-1-SRB)</name>
    <name type="common">Desulfotomaculum carboxydivorans</name>
    <dbReference type="NCBI Taxonomy" id="868595"/>
    <lineage>
        <taxon>Bacteria</taxon>
        <taxon>Bacillati</taxon>
        <taxon>Bacillota</taxon>
        <taxon>Clostridia</taxon>
        <taxon>Eubacteriales</taxon>
        <taxon>Desulfotomaculaceae</taxon>
        <taxon>Desulfotomaculum</taxon>
    </lineage>
</organism>
<evidence type="ECO:0000259" key="17">
    <source>
        <dbReference type="PROSITE" id="PS51194"/>
    </source>
</evidence>
<keyword evidence="4 15" id="KW-0227">DNA damage</keyword>
<evidence type="ECO:0000259" key="16">
    <source>
        <dbReference type="PROSITE" id="PS51192"/>
    </source>
</evidence>
<dbReference type="NCBIfam" id="TIGR00643">
    <property type="entry name" value="recG"/>
    <property type="match status" value="1"/>
</dbReference>
<dbReference type="CDD" id="cd04488">
    <property type="entry name" value="RecG_wedge_OBF"/>
    <property type="match status" value="1"/>
</dbReference>
<dbReference type="Pfam" id="PF19833">
    <property type="entry name" value="RecG_dom3_C"/>
    <property type="match status" value="1"/>
</dbReference>
<accession>F6B335</accession>
<evidence type="ECO:0000256" key="6">
    <source>
        <dbReference type="ARBA" id="ARBA00022806"/>
    </source>
</evidence>
<dbReference type="CDD" id="cd17992">
    <property type="entry name" value="DEXHc_RecG"/>
    <property type="match status" value="1"/>
</dbReference>
<keyword evidence="8" id="KW-0238">DNA-binding</keyword>
<keyword evidence="7 15" id="KW-0067">ATP-binding</keyword>
<evidence type="ECO:0000256" key="3">
    <source>
        <dbReference type="ARBA" id="ARBA00022741"/>
    </source>
</evidence>
<dbReference type="PROSITE" id="PS51192">
    <property type="entry name" value="HELICASE_ATP_BIND_1"/>
    <property type="match status" value="1"/>
</dbReference>
<dbReference type="Gene3D" id="2.40.50.140">
    <property type="entry name" value="Nucleic acid-binding proteins"/>
    <property type="match status" value="1"/>
</dbReference>
<dbReference type="eggNOG" id="COG1200">
    <property type="taxonomic scope" value="Bacteria"/>
</dbReference>
<reference evidence="18 19" key="1">
    <citation type="submission" date="2011-05" db="EMBL/GenBank/DDBJ databases">
        <title>Complete sequence of Desulfotomaculum carboxydivorans CO-1-SRB.</title>
        <authorList>
            <consortium name="US DOE Joint Genome Institute"/>
            <person name="Lucas S."/>
            <person name="Han J."/>
            <person name="Lapidus A."/>
            <person name="Cheng J.-F."/>
            <person name="Goodwin L."/>
            <person name="Pitluck S."/>
            <person name="Peters L."/>
            <person name="Mikhailova N."/>
            <person name="Lu M."/>
            <person name="Han C."/>
            <person name="Tapia R."/>
            <person name="Land M."/>
            <person name="Hauser L."/>
            <person name="Kyrpides N."/>
            <person name="Ivanova N."/>
            <person name="Pagani I."/>
            <person name="Stams A."/>
            <person name="Plugge C."/>
            <person name="Muyzer G."/>
            <person name="Kuever J."/>
            <person name="Parshina S."/>
            <person name="Ivanova A."/>
            <person name="Nazina T."/>
            <person name="Woyke T."/>
        </authorList>
    </citation>
    <scope>NUCLEOTIDE SEQUENCE [LARGE SCALE GENOMIC DNA]</scope>
    <source>
        <strain evidence="19">DSM 14880 / VKM B-2319 / CO-1-SRB</strain>
    </source>
</reference>
<keyword evidence="19" id="KW-1185">Reference proteome</keyword>
<dbReference type="InterPro" id="IPR011545">
    <property type="entry name" value="DEAD/DEAH_box_helicase_dom"/>
</dbReference>
<evidence type="ECO:0000256" key="1">
    <source>
        <dbReference type="ARBA" id="ARBA00007504"/>
    </source>
</evidence>
<feature type="domain" description="Helicase C-terminal" evidence="17">
    <location>
        <begin position="443"/>
        <end position="612"/>
    </location>
</feature>
<dbReference type="GO" id="GO:0003677">
    <property type="term" value="F:DNA binding"/>
    <property type="evidence" value="ECO:0007669"/>
    <property type="project" value="UniProtKB-KW"/>
</dbReference>
<evidence type="ECO:0000313" key="18">
    <source>
        <dbReference type="EMBL" id="AEF93939.1"/>
    </source>
</evidence>
<protein>
    <recommendedName>
        <fullName evidence="2 15">ATP-dependent DNA helicase RecG</fullName>
        <ecNumber evidence="13 15">5.6.2.4</ecNumber>
    </recommendedName>
</protein>
<dbReference type="PANTHER" id="PTHR47964:SF1">
    <property type="entry name" value="ATP-DEPENDENT DNA HELICASE HOMOLOG RECG, CHLOROPLASTIC"/>
    <property type="match status" value="1"/>
</dbReference>
<dbReference type="STRING" id="868595.Desca_1069"/>
<evidence type="ECO:0000256" key="4">
    <source>
        <dbReference type="ARBA" id="ARBA00022763"/>
    </source>
</evidence>
<sequence>MLDVQRPVQFLKGVGPSRSKQLERLGIITIEDLLYHFPREYHDRSLIRPAHSFAHGEMATVKGTVIGGSETKPRRGLTITKLALQDGAATFYAVWFNQPYIKKQYTTGKKLLITGKIDRNFGLPQVHVTDHELLDGDEGLHSGRIVPIYPATENVSQRFLRSIIKFALDQIGTQVPEFLPDKILDRYNLPCLPEALYNIHFPRDMESCQRARKRFILEELFLFQLGLGLQRSYLTRQPKMHRYNQGRLTGQLLQNLPFSLTAAQQRVWQEIESDLQGPHPMNRLLQGDVGAGKTVVAALALCRAAESGLQGSLMAPTELLAEQHARSIKEFLEPLGIKVALLTGSSKRGRQQVLADIANGVIPVVVGTHALIYEQVQFKNLGLVVVDEQHRFGVRQRAALLDKGYRPDMLVMTATPIPRTLALTLYGDLDVSVIDELPPGRQDIKTYHLTLAQAGKAVGLIRQQADQGRQSYVVCPLVEESEKLDTQAAIDLFERLQKALPSCRVGLLHGRMKANEKESVMTAFRQGSLDVLVSTTVIEVGVDVPNATVMVIWDAQRFGLAQLHQLRGRVGRGSQQSYCILVANPTTKEAQERIKAMCRTQDGFVLAEEDLKLRGPGEFFGTRQSGLPNFKIADLVRDRREVAQARKEAAQLLAQDPDLRLSQHQQLLKRFISRFPNFVKYAEIS</sequence>
<dbReference type="SMART" id="SM00487">
    <property type="entry name" value="DEXDc"/>
    <property type="match status" value="1"/>
</dbReference>
<dbReference type="NCBIfam" id="NF008168">
    <property type="entry name" value="PRK10917.2-2"/>
    <property type="match status" value="1"/>
</dbReference>
<evidence type="ECO:0000313" key="19">
    <source>
        <dbReference type="Proteomes" id="UP000009226"/>
    </source>
</evidence>
<dbReference type="NCBIfam" id="NF008165">
    <property type="entry name" value="PRK10917.1-3"/>
    <property type="match status" value="1"/>
</dbReference>
<comment type="catalytic activity">
    <reaction evidence="12 15">
        <text>Couples ATP hydrolysis with the unwinding of duplex DNA by translocating in the 3'-5' direction.</text>
        <dbReference type="EC" id="5.6.2.4"/>
    </reaction>
</comment>
<dbReference type="EC" id="5.6.2.4" evidence="13 15"/>
<dbReference type="GO" id="GO:0006281">
    <property type="term" value="P:DNA repair"/>
    <property type="evidence" value="ECO:0007669"/>
    <property type="project" value="UniProtKB-UniRule"/>
</dbReference>
<dbReference type="GO" id="GO:0005524">
    <property type="term" value="F:ATP binding"/>
    <property type="evidence" value="ECO:0007669"/>
    <property type="project" value="UniProtKB-KW"/>
</dbReference>